<evidence type="ECO:0000313" key="6">
    <source>
        <dbReference type="Proteomes" id="UP000663874"/>
    </source>
</evidence>
<dbReference type="EMBL" id="CAJNOH010001253">
    <property type="protein sequence ID" value="CAF1195709.1"/>
    <property type="molecule type" value="Genomic_DNA"/>
</dbReference>
<gene>
    <name evidence="4" type="ORF">FNK824_LOCUS26457</name>
    <name evidence="3" type="ORF">JXQ802_LOCUS38381</name>
    <name evidence="1" type="ORF">PYM288_LOCUS24592</name>
    <name evidence="2" type="ORF">SEV965_LOCUS26358</name>
</gene>
<dbReference type="EMBL" id="CAJNOL010002125">
    <property type="protein sequence ID" value="CAF1464762.1"/>
    <property type="molecule type" value="Genomic_DNA"/>
</dbReference>
<dbReference type="Proteomes" id="UP000663854">
    <property type="component" value="Unassembled WGS sequence"/>
</dbReference>
<dbReference type="AlphaFoldDB" id="A0A819PBT3"/>
<sequence length="80" mass="9697">MTYKKDEIIRDLKYKDNFLAMPIFNKHKEESRFDLRSSTTFEMYLVSSNSWTLSLLFNVDGQRLKSNKYDQHQRLEDMLP</sequence>
<comment type="caution">
    <text evidence="4">The sequence shown here is derived from an EMBL/GenBank/DDBJ whole genome shotgun (WGS) entry which is preliminary data.</text>
</comment>
<evidence type="ECO:0000313" key="2">
    <source>
        <dbReference type="EMBL" id="CAF1302383.1"/>
    </source>
</evidence>
<dbReference type="Proteomes" id="UP000663889">
    <property type="component" value="Unassembled WGS sequence"/>
</dbReference>
<evidence type="ECO:0000313" key="1">
    <source>
        <dbReference type="EMBL" id="CAF1195709.1"/>
    </source>
</evidence>
<organism evidence="4 6">
    <name type="scientific">Rotaria sordida</name>
    <dbReference type="NCBI Taxonomy" id="392033"/>
    <lineage>
        <taxon>Eukaryota</taxon>
        <taxon>Metazoa</taxon>
        <taxon>Spiralia</taxon>
        <taxon>Gnathifera</taxon>
        <taxon>Rotifera</taxon>
        <taxon>Eurotatoria</taxon>
        <taxon>Bdelloidea</taxon>
        <taxon>Philodinida</taxon>
        <taxon>Philodinidae</taxon>
        <taxon>Rotaria</taxon>
    </lineage>
</organism>
<proteinExistence type="predicted"/>
<name>A0A819PBT3_9BILA</name>
<evidence type="ECO:0000313" key="4">
    <source>
        <dbReference type="EMBL" id="CAF4010284.1"/>
    </source>
</evidence>
<dbReference type="Proteomes" id="UP000663874">
    <property type="component" value="Unassembled WGS sequence"/>
</dbReference>
<protein>
    <submittedName>
        <fullName evidence="4">Uncharacterized protein</fullName>
    </submittedName>
</protein>
<dbReference type="Proteomes" id="UP000663870">
    <property type="component" value="Unassembled WGS sequence"/>
</dbReference>
<evidence type="ECO:0000313" key="3">
    <source>
        <dbReference type="EMBL" id="CAF1464762.1"/>
    </source>
</evidence>
<reference evidence="4" key="1">
    <citation type="submission" date="2021-02" db="EMBL/GenBank/DDBJ databases">
        <authorList>
            <person name="Nowell W R."/>
        </authorList>
    </citation>
    <scope>NUCLEOTIDE SEQUENCE</scope>
</reference>
<accession>A0A819PBT3</accession>
<evidence type="ECO:0000313" key="5">
    <source>
        <dbReference type="Proteomes" id="UP000663870"/>
    </source>
</evidence>
<dbReference type="EMBL" id="CAJNOU010002229">
    <property type="protein sequence ID" value="CAF1302383.1"/>
    <property type="molecule type" value="Genomic_DNA"/>
</dbReference>
<keyword evidence="5" id="KW-1185">Reference proteome</keyword>
<dbReference type="EMBL" id="CAJOBE010006556">
    <property type="protein sequence ID" value="CAF4010284.1"/>
    <property type="molecule type" value="Genomic_DNA"/>
</dbReference>